<dbReference type="EMBL" id="AP024488">
    <property type="protein sequence ID" value="BCS97177.1"/>
    <property type="molecule type" value="Genomic_DNA"/>
</dbReference>
<name>A0ABN6F790_9BACT</name>
<proteinExistence type="predicted"/>
<sequence>MLPAGDRLNYMAVTVERQTKPNVQIPLSNKSLPVATLILRQTKRQAAAIHLKKQGIDSISKKKDK</sequence>
<evidence type="ECO:0000313" key="2">
    <source>
        <dbReference type="Proteomes" id="UP001320148"/>
    </source>
</evidence>
<gene>
    <name evidence="1" type="ORF">DSLASN_28090</name>
</gene>
<protein>
    <submittedName>
        <fullName evidence="1">Uncharacterized protein</fullName>
    </submittedName>
</protein>
<accession>A0ABN6F790</accession>
<organism evidence="1 2">
    <name type="scientific">Desulfoluna limicola</name>
    <dbReference type="NCBI Taxonomy" id="2810562"/>
    <lineage>
        <taxon>Bacteria</taxon>
        <taxon>Pseudomonadati</taxon>
        <taxon>Thermodesulfobacteriota</taxon>
        <taxon>Desulfobacteria</taxon>
        <taxon>Desulfobacterales</taxon>
        <taxon>Desulfolunaceae</taxon>
        <taxon>Desulfoluna</taxon>
    </lineage>
</organism>
<dbReference type="Proteomes" id="UP001320148">
    <property type="component" value="Chromosome"/>
</dbReference>
<evidence type="ECO:0000313" key="1">
    <source>
        <dbReference type="EMBL" id="BCS97177.1"/>
    </source>
</evidence>
<keyword evidence="2" id="KW-1185">Reference proteome</keyword>
<reference evidence="1 2" key="1">
    <citation type="submission" date="2021-02" db="EMBL/GenBank/DDBJ databases">
        <title>Complete genome of Desulfoluna sp. strain ASN36.</title>
        <authorList>
            <person name="Takahashi A."/>
            <person name="Kojima H."/>
            <person name="Fukui M."/>
        </authorList>
    </citation>
    <scope>NUCLEOTIDE SEQUENCE [LARGE SCALE GENOMIC DNA]</scope>
    <source>
        <strain evidence="1 2">ASN36</strain>
    </source>
</reference>